<proteinExistence type="predicted"/>
<feature type="compositionally biased region" description="Basic residues" evidence="1">
    <location>
        <begin position="155"/>
        <end position="171"/>
    </location>
</feature>
<feature type="compositionally biased region" description="Low complexity" evidence="1">
    <location>
        <begin position="220"/>
        <end position="235"/>
    </location>
</feature>
<gene>
    <name evidence="2" type="ORF">J437_LFUL002275</name>
</gene>
<dbReference type="Proteomes" id="UP000792457">
    <property type="component" value="Unassembled WGS sequence"/>
</dbReference>
<evidence type="ECO:0000313" key="2">
    <source>
        <dbReference type="EMBL" id="KAG8224828.1"/>
    </source>
</evidence>
<evidence type="ECO:0000313" key="3">
    <source>
        <dbReference type="Proteomes" id="UP000792457"/>
    </source>
</evidence>
<dbReference type="Pfam" id="PF21071">
    <property type="entry name" value="LARP1_HEAT"/>
    <property type="match status" value="1"/>
</dbReference>
<feature type="compositionally biased region" description="Basic and acidic residues" evidence="1">
    <location>
        <begin position="406"/>
        <end position="416"/>
    </location>
</feature>
<comment type="caution">
    <text evidence="2">The sequence shown here is derived from an EMBL/GenBank/DDBJ whole genome shotgun (WGS) entry which is preliminary data.</text>
</comment>
<dbReference type="EMBL" id="KZ308212">
    <property type="protein sequence ID" value="KAG8224828.1"/>
    <property type="molecule type" value="Genomic_DNA"/>
</dbReference>
<evidence type="ECO:0008006" key="4">
    <source>
        <dbReference type="Google" id="ProtNLM"/>
    </source>
</evidence>
<feature type="region of interest" description="Disordered" evidence="1">
    <location>
        <begin position="219"/>
        <end position="242"/>
    </location>
</feature>
<evidence type="ECO:0000256" key="1">
    <source>
        <dbReference type="SAM" id="MobiDB-lite"/>
    </source>
</evidence>
<feature type="compositionally biased region" description="Basic and acidic residues" evidence="1">
    <location>
        <begin position="528"/>
        <end position="537"/>
    </location>
</feature>
<feature type="region of interest" description="Disordered" evidence="1">
    <location>
        <begin position="406"/>
        <end position="578"/>
    </location>
</feature>
<reference evidence="2" key="2">
    <citation type="submission" date="2017-10" db="EMBL/GenBank/DDBJ databases">
        <title>Ladona fulva Genome sequencing and assembly.</title>
        <authorList>
            <person name="Murali S."/>
            <person name="Richards S."/>
            <person name="Bandaranaike D."/>
            <person name="Bellair M."/>
            <person name="Blankenburg K."/>
            <person name="Chao H."/>
            <person name="Dinh H."/>
            <person name="Doddapaneni H."/>
            <person name="Dugan-Rocha S."/>
            <person name="Elkadiri S."/>
            <person name="Gnanaolivu R."/>
            <person name="Hernandez B."/>
            <person name="Skinner E."/>
            <person name="Javaid M."/>
            <person name="Lee S."/>
            <person name="Li M."/>
            <person name="Ming W."/>
            <person name="Munidasa M."/>
            <person name="Muniz J."/>
            <person name="Nguyen L."/>
            <person name="Hughes D."/>
            <person name="Osuji N."/>
            <person name="Pu L.-L."/>
            <person name="Puazo M."/>
            <person name="Qu C."/>
            <person name="Quiroz J."/>
            <person name="Raj R."/>
            <person name="Weissenberger G."/>
            <person name="Xin Y."/>
            <person name="Zou X."/>
            <person name="Han Y."/>
            <person name="Worley K."/>
            <person name="Muzny D."/>
            <person name="Gibbs R."/>
        </authorList>
    </citation>
    <scope>NUCLEOTIDE SEQUENCE</scope>
    <source>
        <strain evidence="2">Sampled in the wild</strain>
    </source>
</reference>
<dbReference type="GO" id="GO:0000339">
    <property type="term" value="F:RNA cap binding"/>
    <property type="evidence" value="ECO:0007669"/>
    <property type="project" value="InterPro"/>
</dbReference>
<name>A0A8K0JYR9_LADFU</name>
<dbReference type="InterPro" id="IPR006607">
    <property type="entry name" value="DM15"/>
</dbReference>
<protein>
    <recommendedName>
        <fullName evidence="4">La-related protein 1</fullName>
    </recommendedName>
</protein>
<dbReference type="SMART" id="SM00684">
    <property type="entry name" value="DM15"/>
    <property type="match status" value="3"/>
</dbReference>
<dbReference type="GO" id="GO:0048255">
    <property type="term" value="P:mRNA stabilization"/>
    <property type="evidence" value="ECO:0007669"/>
    <property type="project" value="InterPro"/>
</dbReference>
<keyword evidence="3" id="KW-1185">Reference proteome</keyword>
<accession>A0A8K0JYR9</accession>
<feature type="region of interest" description="Disordered" evidence="1">
    <location>
        <begin position="135"/>
        <end position="204"/>
    </location>
</feature>
<dbReference type="OrthoDB" id="340227at2759"/>
<dbReference type="AlphaFoldDB" id="A0A8K0JYR9"/>
<feature type="compositionally biased region" description="Basic and acidic residues" evidence="1">
    <location>
        <begin position="468"/>
        <end position="481"/>
    </location>
</feature>
<organism evidence="2 3">
    <name type="scientific">Ladona fulva</name>
    <name type="common">Scarce chaser dragonfly</name>
    <name type="synonym">Libellula fulva</name>
    <dbReference type="NCBI Taxonomy" id="123851"/>
    <lineage>
        <taxon>Eukaryota</taxon>
        <taxon>Metazoa</taxon>
        <taxon>Ecdysozoa</taxon>
        <taxon>Arthropoda</taxon>
        <taxon>Hexapoda</taxon>
        <taxon>Insecta</taxon>
        <taxon>Pterygota</taxon>
        <taxon>Palaeoptera</taxon>
        <taxon>Odonata</taxon>
        <taxon>Epiprocta</taxon>
        <taxon>Anisoptera</taxon>
        <taxon>Libelluloidea</taxon>
        <taxon>Libellulidae</taxon>
        <taxon>Ladona</taxon>
    </lineage>
</organism>
<sequence length="578" mass="65696">MVFCFRSDDSDYELSDHEINKILIVTQTSHSSRYPKHEGYDRTGDWTTRVKMTQELEQAINDGLTYYEEDLWGTHEWTGQSGSYKTVNVITQEAFAKIAPSQPRVENPEVPPPPPIFHCELDEGEDEAVAVEERLSPVNDESSAAQPVQQVPKQQHPHQRQGGPRNRRPKTTHFYAVVKDETPPADGQLPRKRKTRHSNNPPVEHHVGWIMDVREHRPRTTSIGSSCSGTSPSETQLSTSYGSAPQALPNFQHPSHSMLKENGFTQQVYHKYHSRCLKERKRLGIGQSQEMNTLFRFWSFFLRENFNKKMYEEFKTLAVEDALENYRYGLECLFRFYSYGLEQRFRPDVYQDFQTETLNDVGRGQLYGLEKFWAFMKYYKHSGKLHVDPKLQELLSKYKSIEDFRVDAPDDHDRRRNSSGMRPFPKRNRSVSESQSDAFFRRDGGPPGAKGPYHGAGFHGRQGGRIRRISDGADYPDRSHSFSESSRPRVTFSSNLNTVGPPPRGRKPSGGAIPKERGEKAPVMSQKDGQRGEEGGKRSVVVPPAHPRGGKCAPRAVNQQQVGKTPEGITVSSGSGKN</sequence>
<reference evidence="2" key="1">
    <citation type="submission" date="2013-04" db="EMBL/GenBank/DDBJ databases">
        <authorList>
            <person name="Qu J."/>
            <person name="Murali S.C."/>
            <person name="Bandaranaike D."/>
            <person name="Bellair M."/>
            <person name="Blankenburg K."/>
            <person name="Chao H."/>
            <person name="Dinh H."/>
            <person name="Doddapaneni H."/>
            <person name="Downs B."/>
            <person name="Dugan-Rocha S."/>
            <person name="Elkadiri S."/>
            <person name="Gnanaolivu R.D."/>
            <person name="Hernandez B."/>
            <person name="Javaid M."/>
            <person name="Jayaseelan J.C."/>
            <person name="Lee S."/>
            <person name="Li M."/>
            <person name="Ming W."/>
            <person name="Munidasa M."/>
            <person name="Muniz J."/>
            <person name="Nguyen L."/>
            <person name="Ongeri F."/>
            <person name="Osuji N."/>
            <person name="Pu L.-L."/>
            <person name="Puazo M."/>
            <person name="Qu C."/>
            <person name="Quiroz J."/>
            <person name="Raj R."/>
            <person name="Weissenberger G."/>
            <person name="Xin Y."/>
            <person name="Zou X."/>
            <person name="Han Y."/>
            <person name="Richards S."/>
            <person name="Worley K."/>
            <person name="Muzny D."/>
            <person name="Gibbs R."/>
        </authorList>
    </citation>
    <scope>NUCLEOTIDE SEQUENCE</scope>
    <source>
        <strain evidence="2">Sampled in the wild</strain>
    </source>
</reference>